<sequence>MSESRHIGVATTPEILRKTYMHHDRLNGQSPEPETGSSDKMLASHSKYQPELQTHYTNVRFFNLTQHIHKQLGCYTQALNSQSPSYLTIKLPSRRLQNPSSSNYLTLSIQAVEFIIKVCLTRYQVSKLPSPIPKVKILLHTNFGMPMGSSLPPISKFKSINFKSSNIKHMAPKNDMLKPTRSMVVDIKETITPSGIASQASSARMMTRSKAITLSQKEVQHTLATLNTSSLSKQDDETSSDNSLPQISQKDSRSNSSMVEDSTTSPVATVMVIGTLSIEEQIANLTRLVEDLVKRSQEQEYMIAQLTNHLEWNGETDQAPPKIEKIQDEVVG</sequence>
<organism evidence="1 2">
    <name type="scientific">Catharanthus roseus</name>
    <name type="common">Madagascar periwinkle</name>
    <name type="synonym">Vinca rosea</name>
    <dbReference type="NCBI Taxonomy" id="4058"/>
    <lineage>
        <taxon>Eukaryota</taxon>
        <taxon>Viridiplantae</taxon>
        <taxon>Streptophyta</taxon>
        <taxon>Embryophyta</taxon>
        <taxon>Tracheophyta</taxon>
        <taxon>Spermatophyta</taxon>
        <taxon>Magnoliopsida</taxon>
        <taxon>eudicotyledons</taxon>
        <taxon>Gunneridae</taxon>
        <taxon>Pentapetalae</taxon>
        <taxon>asterids</taxon>
        <taxon>lamiids</taxon>
        <taxon>Gentianales</taxon>
        <taxon>Apocynaceae</taxon>
        <taxon>Rauvolfioideae</taxon>
        <taxon>Vinceae</taxon>
        <taxon>Catharanthinae</taxon>
        <taxon>Catharanthus</taxon>
    </lineage>
</organism>
<dbReference type="Proteomes" id="UP001060085">
    <property type="component" value="Linkage Group LG01"/>
</dbReference>
<accession>A0ACC0C9K0</accession>
<dbReference type="EMBL" id="CM044701">
    <property type="protein sequence ID" value="KAI5681622.1"/>
    <property type="molecule type" value="Genomic_DNA"/>
</dbReference>
<protein>
    <submittedName>
        <fullName evidence="1">Uncharacterized protein</fullName>
    </submittedName>
</protein>
<evidence type="ECO:0000313" key="1">
    <source>
        <dbReference type="EMBL" id="KAI5681622.1"/>
    </source>
</evidence>
<name>A0ACC0C9K0_CATRO</name>
<reference evidence="2" key="1">
    <citation type="journal article" date="2023" name="Nat. Plants">
        <title>Single-cell RNA sequencing provides a high-resolution roadmap for understanding the multicellular compartmentation of specialized metabolism.</title>
        <authorList>
            <person name="Sun S."/>
            <person name="Shen X."/>
            <person name="Li Y."/>
            <person name="Li Y."/>
            <person name="Wang S."/>
            <person name="Li R."/>
            <person name="Zhang H."/>
            <person name="Shen G."/>
            <person name="Guo B."/>
            <person name="Wei J."/>
            <person name="Xu J."/>
            <person name="St-Pierre B."/>
            <person name="Chen S."/>
            <person name="Sun C."/>
        </authorList>
    </citation>
    <scope>NUCLEOTIDE SEQUENCE [LARGE SCALE GENOMIC DNA]</scope>
</reference>
<keyword evidence="2" id="KW-1185">Reference proteome</keyword>
<gene>
    <name evidence="1" type="ORF">M9H77_02850</name>
</gene>
<proteinExistence type="predicted"/>
<comment type="caution">
    <text evidence="1">The sequence shown here is derived from an EMBL/GenBank/DDBJ whole genome shotgun (WGS) entry which is preliminary data.</text>
</comment>
<evidence type="ECO:0000313" key="2">
    <source>
        <dbReference type="Proteomes" id="UP001060085"/>
    </source>
</evidence>